<gene>
    <name evidence="1" type="ORF">WICPIJ_009539</name>
</gene>
<keyword evidence="2" id="KW-1185">Reference proteome</keyword>
<reference evidence="1" key="2">
    <citation type="submission" date="2021-01" db="EMBL/GenBank/DDBJ databases">
        <authorList>
            <person name="Schikora-Tamarit M.A."/>
        </authorList>
    </citation>
    <scope>NUCLEOTIDE SEQUENCE</scope>
    <source>
        <strain evidence="1">CBS2887</strain>
    </source>
</reference>
<proteinExistence type="predicted"/>
<evidence type="ECO:0000313" key="2">
    <source>
        <dbReference type="Proteomes" id="UP000774326"/>
    </source>
</evidence>
<organism evidence="1 2">
    <name type="scientific">Wickerhamomyces pijperi</name>
    <name type="common">Yeast</name>
    <name type="synonym">Pichia pijperi</name>
    <dbReference type="NCBI Taxonomy" id="599730"/>
    <lineage>
        <taxon>Eukaryota</taxon>
        <taxon>Fungi</taxon>
        <taxon>Dikarya</taxon>
        <taxon>Ascomycota</taxon>
        <taxon>Saccharomycotina</taxon>
        <taxon>Saccharomycetes</taxon>
        <taxon>Phaffomycetales</taxon>
        <taxon>Wickerhamomycetaceae</taxon>
        <taxon>Wickerhamomyces</taxon>
    </lineage>
</organism>
<reference evidence="1" key="1">
    <citation type="journal article" date="2021" name="Open Biol.">
        <title>Shared evolutionary footprints suggest mitochondrial oxidative damage underlies multiple complex I losses in fungi.</title>
        <authorList>
            <person name="Schikora-Tamarit M.A."/>
            <person name="Marcet-Houben M."/>
            <person name="Nosek J."/>
            <person name="Gabaldon T."/>
        </authorList>
    </citation>
    <scope>NUCLEOTIDE SEQUENCE</scope>
    <source>
        <strain evidence="1">CBS2887</strain>
    </source>
</reference>
<name>A0A9P8TCZ1_WICPI</name>
<dbReference type="OrthoDB" id="783096at2759"/>
<dbReference type="Proteomes" id="UP000774326">
    <property type="component" value="Unassembled WGS sequence"/>
</dbReference>
<evidence type="ECO:0000313" key="1">
    <source>
        <dbReference type="EMBL" id="KAH3674581.1"/>
    </source>
</evidence>
<accession>A0A9P8TCZ1</accession>
<dbReference type="AlphaFoldDB" id="A0A9P8TCZ1"/>
<dbReference type="EMBL" id="JAEUBG010005498">
    <property type="protein sequence ID" value="KAH3674581.1"/>
    <property type="molecule type" value="Genomic_DNA"/>
</dbReference>
<feature type="non-terminal residue" evidence="1">
    <location>
        <position position="1"/>
    </location>
</feature>
<protein>
    <submittedName>
        <fullName evidence="1">Uncharacterized protein</fullName>
    </submittedName>
</protein>
<sequence>MSLCYGGAVGEGGYAGYGGTERRLRVWNFKWQGQTAGGVIMGETWKWLETDTEMKERLDYEVVV</sequence>
<comment type="caution">
    <text evidence="1">The sequence shown here is derived from an EMBL/GenBank/DDBJ whole genome shotgun (WGS) entry which is preliminary data.</text>
</comment>